<dbReference type="InterPro" id="IPR029404">
    <property type="entry name" value="CDIN1"/>
</dbReference>
<comment type="subcellular location">
    <subcellularLocation>
        <location evidence="1">Cytoplasm</location>
    </subcellularLocation>
</comment>
<dbReference type="GO" id="GO:0005737">
    <property type="term" value="C:cytoplasm"/>
    <property type="evidence" value="ECO:0007669"/>
    <property type="project" value="UniProtKB-SubCell"/>
</dbReference>
<dbReference type="PANTHER" id="PTHR31661:SF1">
    <property type="entry name" value="CDAN1-INTERACTING NUCLEASE 1"/>
    <property type="match status" value="1"/>
</dbReference>
<feature type="compositionally biased region" description="Basic and acidic residues" evidence="3">
    <location>
        <begin position="45"/>
        <end position="55"/>
    </location>
</feature>
<organism evidence="4">
    <name type="scientific">uncultured marine group II/III euryarchaeote KM3_84_G11</name>
    <dbReference type="NCBI Taxonomy" id="1456524"/>
    <lineage>
        <taxon>Archaea</taxon>
        <taxon>Methanobacteriati</taxon>
        <taxon>Methanobacteriota</taxon>
        <taxon>environmental samples</taxon>
    </lineage>
</organism>
<accession>A0A075HRA1</accession>
<keyword evidence="2" id="KW-0963">Cytoplasm</keyword>
<protein>
    <recommendedName>
        <fullName evidence="5">TPD domain-containing protein</fullName>
    </recommendedName>
</protein>
<evidence type="ECO:0008006" key="5">
    <source>
        <dbReference type="Google" id="ProtNLM"/>
    </source>
</evidence>
<proteinExistence type="predicted"/>
<name>A0A075HRA1_9EURY</name>
<dbReference type="Pfam" id="PF14811">
    <property type="entry name" value="TPD"/>
    <property type="match status" value="1"/>
</dbReference>
<feature type="compositionally biased region" description="Basic residues" evidence="3">
    <location>
        <begin position="12"/>
        <end position="31"/>
    </location>
</feature>
<evidence type="ECO:0000256" key="2">
    <source>
        <dbReference type="ARBA" id="ARBA00022490"/>
    </source>
</evidence>
<evidence type="ECO:0000256" key="1">
    <source>
        <dbReference type="ARBA" id="ARBA00004496"/>
    </source>
</evidence>
<evidence type="ECO:0000256" key="3">
    <source>
        <dbReference type="SAM" id="MobiDB-lite"/>
    </source>
</evidence>
<feature type="compositionally biased region" description="Basic and acidic residues" evidence="3">
    <location>
        <begin position="1"/>
        <end position="11"/>
    </location>
</feature>
<sequence>MNRNDREDNNHQPKKKNRNRNQGGNKRRSKSGRTGGGQNSQSAARIEEAKERAEARFSVNPKPLGFPDEFEPPNEVSIQWNTKPVKQRTERQACDLVMIPGEWGFLDDEAVDGIGERLEKHNMSVDQGLSLRKALMQEKAVYGHYKMMNKSNTFLKRYENGESVLQLSRRFDFPPVAIFRAILTARGWSKVKIRDSLRAPDKRLTKRDADEFREAEEKDRVTNVDQGETAVRADLFEVVLGNYLDTLGIKYRRQEELLKEQQKEHGRPLNTPDFLIMDDLKINGKSVAWIDAKNFYGANVSFAKKKTKKQMNRYIDEWGAGAIVYRHGFCEGMKIPGVLMLDETPLDITIMYDE</sequence>
<feature type="region of interest" description="Disordered" evidence="3">
    <location>
        <begin position="1"/>
        <end position="72"/>
    </location>
</feature>
<dbReference type="EMBL" id="KF901123">
    <property type="protein sequence ID" value="AIF18901.1"/>
    <property type="molecule type" value="Genomic_DNA"/>
</dbReference>
<dbReference type="PANTHER" id="PTHR31661">
    <property type="entry name" value="SIMILAR TO CDNA SEQUENCE BC052040"/>
    <property type="match status" value="1"/>
</dbReference>
<reference evidence="4" key="1">
    <citation type="journal article" date="2014" name="Genome Biol. Evol.">
        <title>Pangenome evidence for extensive interdomain horizontal transfer affecting lineage core and shell genes in uncultured planktonic thaumarchaeota and euryarchaeota.</title>
        <authorList>
            <person name="Deschamps P."/>
            <person name="Zivanovic Y."/>
            <person name="Moreira D."/>
            <person name="Rodriguez-Valera F."/>
            <person name="Lopez-Garcia P."/>
        </authorList>
    </citation>
    <scope>NUCLEOTIDE SEQUENCE</scope>
</reference>
<dbReference type="AlphaFoldDB" id="A0A075HRA1"/>
<evidence type="ECO:0000313" key="4">
    <source>
        <dbReference type="EMBL" id="AIF18901.1"/>
    </source>
</evidence>